<dbReference type="SUPFAM" id="SSF103473">
    <property type="entry name" value="MFS general substrate transporter"/>
    <property type="match status" value="1"/>
</dbReference>
<dbReference type="Proteomes" id="UP000613840">
    <property type="component" value="Unassembled WGS sequence"/>
</dbReference>
<feature type="transmembrane region" description="Helical" evidence="6">
    <location>
        <begin position="316"/>
        <end position="338"/>
    </location>
</feature>
<gene>
    <name evidence="8" type="ORF">GCM10011575_26580</name>
</gene>
<dbReference type="PANTHER" id="PTHR23501">
    <property type="entry name" value="MAJOR FACILITATOR SUPERFAMILY"/>
    <property type="match status" value="1"/>
</dbReference>
<name>A0A917W5T6_9ACTN</name>
<evidence type="ECO:0000256" key="2">
    <source>
        <dbReference type="ARBA" id="ARBA00022692"/>
    </source>
</evidence>
<dbReference type="Gene3D" id="1.20.1250.20">
    <property type="entry name" value="MFS general substrate transporter like domains"/>
    <property type="match status" value="1"/>
</dbReference>
<evidence type="ECO:0000259" key="7">
    <source>
        <dbReference type="PROSITE" id="PS50850"/>
    </source>
</evidence>
<feature type="transmembrane region" description="Helical" evidence="6">
    <location>
        <begin position="158"/>
        <end position="180"/>
    </location>
</feature>
<reference evidence="8" key="2">
    <citation type="submission" date="2020-09" db="EMBL/GenBank/DDBJ databases">
        <authorList>
            <person name="Sun Q."/>
            <person name="Zhou Y."/>
        </authorList>
    </citation>
    <scope>NUCLEOTIDE SEQUENCE</scope>
    <source>
        <strain evidence="8">CGMCC 4.7306</strain>
    </source>
</reference>
<reference evidence="8" key="1">
    <citation type="journal article" date="2014" name="Int. J. Syst. Evol. Microbiol.">
        <title>Complete genome sequence of Corynebacterium casei LMG S-19264T (=DSM 44701T), isolated from a smear-ripened cheese.</title>
        <authorList>
            <consortium name="US DOE Joint Genome Institute (JGI-PGF)"/>
            <person name="Walter F."/>
            <person name="Albersmeier A."/>
            <person name="Kalinowski J."/>
            <person name="Ruckert C."/>
        </authorList>
    </citation>
    <scope>NUCLEOTIDE SEQUENCE</scope>
    <source>
        <strain evidence="8">CGMCC 4.7306</strain>
    </source>
</reference>
<feature type="transmembrane region" description="Helical" evidence="6">
    <location>
        <begin position="68"/>
        <end position="88"/>
    </location>
</feature>
<dbReference type="PROSITE" id="PS50850">
    <property type="entry name" value="MFS"/>
    <property type="match status" value="1"/>
</dbReference>
<evidence type="ECO:0000256" key="1">
    <source>
        <dbReference type="ARBA" id="ARBA00004651"/>
    </source>
</evidence>
<dbReference type="RefSeq" id="WP_229670065.1">
    <property type="nucleotide sequence ID" value="NZ_BMMZ01000006.1"/>
</dbReference>
<keyword evidence="9" id="KW-1185">Reference proteome</keyword>
<dbReference type="PANTHER" id="PTHR23501:SF1">
    <property type="entry name" value="TRANSPORT PROTEIN HSRA-RELATED"/>
    <property type="match status" value="1"/>
</dbReference>
<comment type="subcellular location">
    <subcellularLocation>
        <location evidence="1">Cell membrane</location>
        <topology evidence="1">Multi-pass membrane protein</topology>
    </subcellularLocation>
</comment>
<dbReference type="InterPro" id="IPR011701">
    <property type="entry name" value="MFS"/>
</dbReference>
<evidence type="ECO:0000256" key="4">
    <source>
        <dbReference type="ARBA" id="ARBA00023136"/>
    </source>
</evidence>
<evidence type="ECO:0000313" key="9">
    <source>
        <dbReference type="Proteomes" id="UP000613840"/>
    </source>
</evidence>
<dbReference type="GO" id="GO:0022857">
    <property type="term" value="F:transmembrane transporter activity"/>
    <property type="evidence" value="ECO:0007669"/>
    <property type="project" value="InterPro"/>
</dbReference>
<comment type="caution">
    <text evidence="8">The sequence shown here is derived from an EMBL/GenBank/DDBJ whole genome shotgun (WGS) entry which is preliminary data.</text>
</comment>
<dbReference type="InterPro" id="IPR036259">
    <property type="entry name" value="MFS_trans_sf"/>
</dbReference>
<evidence type="ECO:0000256" key="3">
    <source>
        <dbReference type="ARBA" id="ARBA00022989"/>
    </source>
</evidence>
<proteinExistence type="predicted"/>
<dbReference type="InterPro" id="IPR020846">
    <property type="entry name" value="MFS_dom"/>
</dbReference>
<protein>
    <submittedName>
        <fullName evidence="8">MFS transporter</fullName>
    </submittedName>
</protein>
<feature type="transmembrane region" description="Helical" evidence="6">
    <location>
        <begin position="291"/>
        <end position="310"/>
    </location>
</feature>
<dbReference type="GO" id="GO:0005886">
    <property type="term" value="C:plasma membrane"/>
    <property type="evidence" value="ECO:0007669"/>
    <property type="project" value="UniProtKB-SubCell"/>
</dbReference>
<evidence type="ECO:0000256" key="5">
    <source>
        <dbReference type="SAM" id="MobiDB-lite"/>
    </source>
</evidence>
<dbReference type="Gene3D" id="1.20.1720.10">
    <property type="entry name" value="Multidrug resistance protein D"/>
    <property type="match status" value="1"/>
</dbReference>
<feature type="transmembrane region" description="Helical" evidence="6">
    <location>
        <begin position="350"/>
        <end position="374"/>
    </location>
</feature>
<feature type="transmembrane region" description="Helical" evidence="6">
    <location>
        <begin position="186"/>
        <end position="207"/>
    </location>
</feature>
<sequence>MTSARQDAPSGAQPDPASGGAPGAGADSGLNRPLAVLAAITFFMENLDGTIIATAAPAIARDLGTQPVAINAAMTSYLITLAVGIPVSGWLTDRFGARRVFMLAIAIFTLSSALCAMSPNLAVLCLVRVVQGIGGSMMVPVGRLVVLRNTSKRNLLAATAYLTWPALLAPVIAPTLGGWLASYASWHWIFLINIPIGIGCFIAAWILVTDPPVPTVPRLDWIGFVLCGGSLAALLLGLEQIGGGDRSTNWLLTAALLVLAVVLGIAFWRGLKRREHPLLDLGAMRVPTFRVVNASGMVYRLVISAAPFLLPLMFQIGYGWSAARAGLMVMALFAGNVLIKPATSPLIRRFGFKTIVVGSSLLGGVVFAGCAMLTPQSPVWVMVLLLFASGMFRSIGFSGYNSLQFADIPVPQMSEANTLSSTIGQIAAGLGVAFGALALRGADGILAVTHPHVGPEGPYRIAFAILAVIMLYPVLEGGFGLHRRSGAEVATGR</sequence>
<feature type="domain" description="Major facilitator superfamily (MFS) profile" evidence="7">
    <location>
        <begin position="34"/>
        <end position="485"/>
    </location>
</feature>
<feature type="transmembrane region" description="Helical" evidence="6">
    <location>
        <begin position="380"/>
        <end position="400"/>
    </location>
</feature>
<feature type="region of interest" description="Disordered" evidence="5">
    <location>
        <begin position="1"/>
        <end position="26"/>
    </location>
</feature>
<dbReference type="EMBL" id="BMMZ01000006">
    <property type="protein sequence ID" value="GGL66760.1"/>
    <property type="molecule type" value="Genomic_DNA"/>
</dbReference>
<evidence type="ECO:0000313" key="8">
    <source>
        <dbReference type="EMBL" id="GGL66760.1"/>
    </source>
</evidence>
<feature type="transmembrane region" description="Helical" evidence="6">
    <location>
        <begin position="250"/>
        <end position="271"/>
    </location>
</feature>
<evidence type="ECO:0000256" key="6">
    <source>
        <dbReference type="SAM" id="Phobius"/>
    </source>
</evidence>
<feature type="transmembrane region" description="Helical" evidence="6">
    <location>
        <begin position="219"/>
        <end position="238"/>
    </location>
</feature>
<keyword evidence="2 6" id="KW-0812">Transmembrane</keyword>
<keyword evidence="3 6" id="KW-1133">Transmembrane helix</keyword>
<accession>A0A917W5T6</accession>
<feature type="transmembrane region" description="Helical" evidence="6">
    <location>
        <begin position="100"/>
        <end position="123"/>
    </location>
</feature>
<dbReference type="AlphaFoldDB" id="A0A917W5T6"/>
<dbReference type="Pfam" id="PF07690">
    <property type="entry name" value="MFS_1"/>
    <property type="match status" value="1"/>
</dbReference>
<keyword evidence="4 6" id="KW-0472">Membrane</keyword>
<feature type="transmembrane region" description="Helical" evidence="6">
    <location>
        <begin position="421"/>
        <end position="439"/>
    </location>
</feature>
<feature type="transmembrane region" description="Helical" evidence="6">
    <location>
        <begin position="459"/>
        <end position="475"/>
    </location>
</feature>
<organism evidence="8 9">
    <name type="scientific">Microlunatus endophyticus</name>
    <dbReference type="NCBI Taxonomy" id="1716077"/>
    <lineage>
        <taxon>Bacteria</taxon>
        <taxon>Bacillati</taxon>
        <taxon>Actinomycetota</taxon>
        <taxon>Actinomycetes</taxon>
        <taxon>Propionibacteriales</taxon>
        <taxon>Propionibacteriaceae</taxon>
        <taxon>Microlunatus</taxon>
    </lineage>
</organism>